<dbReference type="PANTHER" id="PTHR23513">
    <property type="entry name" value="INTEGRAL MEMBRANE EFFLUX PROTEIN-RELATED"/>
    <property type="match status" value="1"/>
</dbReference>
<feature type="transmembrane region" description="Helical" evidence="6">
    <location>
        <begin position="378"/>
        <end position="400"/>
    </location>
</feature>
<feature type="transmembrane region" description="Helical" evidence="6">
    <location>
        <begin position="153"/>
        <end position="173"/>
    </location>
</feature>
<reference evidence="7 8" key="1">
    <citation type="journal article" date="2009" name="Infect. Immun.">
        <title>Comparative genomics reveal extensive transposon-mediated genomic plasticity and diversity among potential effector proteins within the genus Coxiella.</title>
        <authorList>
            <person name="Beare P.A."/>
            <person name="Unsworth N."/>
            <person name="Andoh M."/>
            <person name="Voth D.E."/>
            <person name="Omsland A."/>
            <person name="Gilk S.D."/>
            <person name="Williams K.P."/>
            <person name="Sobral B.W."/>
            <person name="Kupko J.J.III."/>
            <person name="Porcella S.F."/>
            <person name="Samuel J.E."/>
            <person name="Heinzen R.A."/>
        </authorList>
    </citation>
    <scope>NUCLEOTIDE SEQUENCE [LARGE SCALE GENOMIC DNA]</scope>
    <source>
        <strain evidence="7 8">Dugway 5J108-111</strain>
    </source>
</reference>
<organism evidence="7 8">
    <name type="scientific">Coxiella burnetii (strain Dugway 5J108-111)</name>
    <dbReference type="NCBI Taxonomy" id="434922"/>
    <lineage>
        <taxon>Bacteria</taxon>
        <taxon>Pseudomonadati</taxon>
        <taxon>Pseudomonadota</taxon>
        <taxon>Gammaproteobacteria</taxon>
        <taxon>Legionellales</taxon>
        <taxon>Coxiellaceae</taxon>
        <taxon>Coxiella</taxon>
    </lineage>
</organism>
<dbReference type="InterPro" id="IPR011701">
    <property type="entry name" value="MFS"/>
</dbReference>
<dbReference type="CDD" id="cd06173">
    <property type="entry name" value="MFS_MefA_like"/>
    <property type="match status" value="1"/>
</dbReference>
<dbReference type="Pfam" id="PF07690">
    <property type="entry name" value="MFS_1"/>
    <property type="match status" value="1"/>
</dbReference>
<dbReference type="PANTHER" id="PTHR23513:SF6">
    <property type="entry name" value="MAJOR FACILITATOR SUPERFAMILY ASSOCIATED DOMAIN-CONTAINING PROTEIN"/>
    <property type="match status" value="1"/>
</dbReference>
<dbReference type="KEGG" id="cbd:CBUD_0127"/>
<accession>A9KBB3</accession>
<dbReference type="AlphaFoldDB" id="A9KBB3"/>
<evidence type="ECO:0000313" key="7">
    <source>
        <dbReference type="EMBL" id="ABS76646.2"/>
    </source>
</evidence>
<dbReference type="SUPFAM" id="SSF103473">
    <property type="entry name" value="MFS general substrate transporter"/>
    <property type="match status" value="1"/>
</dbReference>
<evidence type="ECO:0000313" key="8">
    <source>
        <dbReference type="Proteomes" id="UP000008555"/>
    </source>
</evidence>
<evidence type="ECO:0000256" key="6">
    <source>
        <dbReference type="SAM" id="Phobius"/>
    </source>
</evidence>
<feature type="transmembrane region" description="Helical" evidence="6">
    <location>
        <begin position="52"/>
        <end position="77"/>
    </location>
</feature>
<dbReference type="Proteomes" id="UP000008555">
    <property type="component" value="Chromosome"/>
</dbReference>
<evidence type="ECO:0000256" key="3">
    <source>
        <dbReference type="ARBA" id="ARBA00022692"/>
    </source>
</evidence>
<name>A9KBB3_COXBN</name>
<dbReference type="Gene3D" id="1.20.1250.20">
    <property type="entry name" value="MFS general substrate transporter like domains"/>
    <property type="match status" value="2"/>
</dbReference>
<dbReference type="EMBL" id="CP000733">
    <property type="protein sequence ID" value="ABS76646.2"/>
    <property type="molecule type" value="Genomic_DNA"/>
</dbReference>
<feature type="transmembrane region" description="Helical" evidence="6">
    <location>
        <begin position="111"/>
        <end position="132"/>
    </location>
</feature>
<evidence type="ECO:0000256" key="4">
    <source>
        <dbReference type="ARBA" id="ARBA00022989"/>
    </source>
</evidence>
<dbReference type="RefSeq" id="WP_011996424.1">
    <property type="nucleotide sequence ID" value="NC_009727.1"/>
</dbReference>
<comment type="subcellular location">
    <subcellularLocation>
        <location evidence="1">Cell membrane</location>
        <topology evidence="1">Multi-pass membrane protein</topology>
    </subcellularLocation>
</comment>
<feature type="transmembrane region" description="Helical" evidence="6">
    <location>
        <begin position="351"/>
        <end position="372"/>
    </location>
</feature>
<keyword evidence="3 6" id="KW-0812">Transmembrane</keyword>
<keyword evidence="4 6" id="KW-1133">Transmembrane helix</keyword>
<feature type="transmembrane region" description="Helical" evidence="6">
    <location>
        <begin position="179"/>
        <end position="196"/>
    </location>
</feature>
<protein>
    <submittedName>
        <fullName evidence="7">Macrolide-efflux protein</fullName>
    </submittedName>
</protein>
<feature type="transmembrane region" description="Helical" evidence="6">
    <location>
        <begin position="231"/>
        <end position="254"/>
    </location>
</feature>
<proteinExistence type="predicted"/>
<feature type="transmembrane region" description="Helical" evidence="6">
    <location>
        <begin position="266"/>
        <end position="284"/>
    </location>
</feature>
<keyword evidence="5 6" id="KW-0472">Membrane</keyword>
<gene>
    <name evidence="7" type="ordered locus">CBUD_0127</name>
</gene>
<feature type="transmembrane region" description="Helical" evidence="6">
    <location>
        <begin position="317"/>
        <end position="339"/>
    </location>
</feature>
<dbReference type="HOGENOM" id="CLU_034180_16_1_6"/>
<keyword evidence="2" id="KW-1003">Cell membrane</keyword>
<evidence type="ECO:0000256" key="5">
    <source>
        <dbReference type="ARBA" id="ARBA00023136"/>
    </source>
</evidence>
<feature type="transmembrane region" description="Helical" evidence="6">
    <location>
        <begin position="291"/>
        <end position="311"/>
    </location>
</feature>
<sequence length="412" mass="45848">MVFFMSYSSKRLQLLAQPSFRWYVTSCLLATLGSGLSYVTLSWLILEVDDSLAAVSVAMLCFWVPTVFLGPLLGVVADRYSRKWLIVGGNAIRGLVLILFGWYFHHSLSAHLIYLLMTLLGIGFAVYLPATIALIREIVISEDLLYANSTIDIAYEIGNVAGMGLAGAFIAWLSAPTTILMTGIIFIFSTLAVIRVQPHLQKTRKKKTSYRFIIDDFTAGLGYLRINPKLIVIYSVQLLVLVSFMTAGVLLAPFVKNILHATVAQFGQIDAALSVGVVIGGIFLPWVAERWGFTPTLLVLCLALGILFSWFGLNHSILGAEILYLFIGVCLAVWPLMVTKAQHLTEFRFQARLQSVFNSISGLIILLIYLLVDLGSHFISIQWLYAFEALLAFISLFLLWRYRGLLKKDKTA</sequence>
<feature type="transmembrane region" description="Helical" evidence="6">
    <location>
        <begin position="84"/>
        <end position="105"/>
    </location>
</feature>
<dbReference type="InterPro" id="IPR036259">
    <property type="entry name" value="MFS_trans_sf"/>
</dbReference>
<dbReference type="GO" id="GO:0022857">
    <property type="term" value="F:transmembrane transporter activity"/>
    <property type="evidence" value="ECO:0007669"/>
    <property type="project" value="InterPro"/>
</dbReference>
<dbReference type="GO" id="GO:0005886">
    <property type="term" value="C:plasma membrane"/>
    <property type="evidence" value="ECO:0007669"/>
    <property type="project" value="UniProtKB-SubCell"/>
</dbReference>
<evidence type="ECO:0000256" key="1">
    <source>
        <dbReference type="ARBA" id="ARBA00004651"/>
    </source>
</evidence>
<feature type="transmembrane region" description="Helical" evidence="6">
    <location>
        <begin position="20"/>
        <end position="46"/>
    </location>
</feature>
<evidence type="ECO:0000256" key="2">
    <source>
        <dbReference type="ARBA" id="ARBA00022475"/>
    </source>
</evidence>